<dbReference type="PANTHER" id="PTHR32015">
    <property type="entry name" value="FASTING INDUCED LIPASE"/>
    <property type="match status" value="1"/>
</dbReference>
<dbReference type="RefSeq" id="WP_328937048.1">
    <property type="nucleotide sequence ID" value="NZ_CP108133.1"/>
</dbReference>
<accession>A0ABZ1J9H5</accession>
<dbReference type="InterPro" id="IPR029058">
    <property type="entry name" value="AB_hydrolase_fold"/>
</dbReference>
<keyword evidence="3" id="KW-1185">Reference proteome</keyword>
<evidence type="ECO:0000313" key="2">
    <source>
        <dbReference type="EMBL" id="WTP48244.1"/>
    </source>
</evidence>
<evidence type="ECO:0000256" key="1">
    <source>
        <dbReference type="SAM" id="SignalP"/>
    </source>
</evidence>
<feature type="signal peptide" evidence="1">
    <location>
        <begin position="1"/>
        <end position="34"/>
    </location>
</feature>
<proteinExistence type="predicted"/>
<sequence>MGSTPRRSPRRLFGVLAAGAVAFTLFSSATTAGAADTAATVARAGTEQAAAAQPLSTSTPVVFVHGYTGSASNWVTGMSVFRANGWSSSNLFAYEYNSYGNNVTNAQGLASYVNTVKARTGASKVAIVNHSMGGLVSQYYLKVLGGNTNVSHLASIAGANHGSTYAGACLIYTTCQQMYPGSSFISQITSGDETPGSTRYATWYSACDGIILPYTSTRLDGATNNNVLCQTHIGFLTDSAVLGQIARFVAS</sequence>
<dbReference type="SUPFAM" id="SSF53474">
    <property type="entry name" value="alpha/beta-Hydrolases"/>
    <property type="match status" value="1"/>
</dbReference>
<dbReference type="GO" id="GO:0016787">
    <property type="term" value="F:hydrolase activity"/>
    <property type="evidence" value="ECO:0007669"/>
    <property type="project" value="UniProtKB-KW"/>
</dbReference>
<keyword evidence="2" id="KW-0378">Hydrolase</keyword>
<dbReference type="InterPro" id="IPR002918">
    <property type="entry name" value="Lipase_EstA/Esterase_EstB"/>
</dbReference>
<name>A0ABZ1J9H5_9ACTN</name>
<gene>
    <name evidence="2" type="ORF">OG288_08020</name>
</gene>
<feature type="chain" id="PRO_5047156783" evidence="1">
    <location>
        <begin position="35"/>
        <end position="251"/>
    </location>
</feature>
<organism evidence="2 3">
    <name type="scientific">Streptomyces tauricus</name>
    <dbReference type="NCBI Taxonomy" id="68274"/>
    <lineage>
        <taxon>Bacteria</taxon>
        <taxon>Bacillati</taxon>
        <taxon>Actinomycetota</taxon>
        <taxon>Actinomycetes</taxon>
        <taxon>Kitasatosporales</taxon>
        <taxon>Streptomycetaceae</taxon>
        <taxon>Streptomyces</taxon>
        <taxon>Streptomyces aurantiacus group</taxon>
    </lineage>
</organism>
<evidence type="ECO:0000313" key="3">
    <source>
        <dbReference type="Proteomes" id="UP001432166"/>
    </source>
</evidence>
<dbReference type="Proteomes" id="UP001432166">
    <property type="component" value="Chromosome"/>
</dbReference>
<dbReference type="EMBL" id="CP108133">
    <property type="protein sequence ID" value="WTP48244.1"/>
    <property type="molecule type" value="Genomic_DNA"/>
</dbReference>
<keyword evidence="1" id="KW-0732">Signal</keyword>
<protein>
    <submittedName>
        <fullName evidence="2">Alpha/beta fold hydrolase</fullName>
    </submittedName>
</protein>
<reference evidence="2" key="1">
    <citation type="submission" date="2022-10" db="EMBL/GenBank/DDBJ databases">
        <title>The complete genomes of actinobacterial strains from the NBC collection.</title>
        <authorList>
            <person name="Joergensen T.S."/>
            <person name="Alvarez Arevalo M."/>
            <person name="Sterndorff E.B."/>
            <person name="Faurdal D."/>
            <person name="Vuksanovic O."/>
            <person name="Mourched A.-S."/>
            <person name="Charusanti P."/>
            <person name="Shaw S."/>
            <person name="Blin K."/>
            <person name="Weber T."/>
        </authorList>
    </citation>
    <scope>NUCLEOTIDE SEQUENCE</scope>
    <source>
        <strain evidence="2">NBC_00189</strain>
    </source>
</reference>
<dbReference type="Gene3D" id="3.40.50.1820">
    <property type="entry name" value="alpha/beta hydrolase"/>
    <property type="match status" value="1"/>
</dbReference>
<dbReference type="PANTHER" id="PTHR32015:SF1">
    <property type="entry name" value="LIPASE"/>
    <property type="match status" value="1"/>
</dbReference>
<dbReference type="Pfam" id="PF01674">
    <property type="entry name" value="Lipase_2"/>
    <property type="match status" value="1"/>
</dbReference>